<keyword evidence="2" id="KW-0472">Membrane</keyword>
<name>A0A5D4FWJ5_9CORY</name>
<feature type="transmembrane region" description="Helical" evidence="2">
    <location>
        <begin position="145"/>
        <end position="165"/>
    </location>
</feature>
<gene>
    <name evidence="3" type="ORF">FYJ87_04085</name>
</gene>
<protein>
    <recommendedName>
        <fullName evidence="5">Membrane protein YkvI</fullName>
    </recommendedName>
</protein>
<evidence type="ECO:0000313" key="4">
    <source>
        <dbReference type="Proteomes" id="UP000324726"/>
    </source>
</evidence>
<feature type="compositionally biased region" description="Polar residues" evidence="1">
    <location>
        <begin position="440"/>
        <end position="449"/>
    </location>
</feature>
<feature type="compositionally biased region" description="Acidic residues" evidence="1">
    <location>
        <begin position="450"/>
        <end position="463"/>
    </location>
</feature>
<feature type="compositionally biased region" description="Acidic residues" evidence="1">
    <location>
        <begin position="407"/>
        <end position="423"/>
    </location>
</feature>
<organism evidence="3 4">
    <name type="scientific">Corynebacterium urealyticum</name>
    <dbReference type="NCBI Taxonomy" id="43771"/>
    <lineage>
        <taxon>Bacteria</taxon>
        <taxon>Bacillati</taxon>
        <taxon>Actinomycetota</taxon>
        <taxon>Actinomycetes</taxon>
        <taxon>Mycobacteriales</taxon>
        <taxon>Corynebacteriaceae</taxon>
        <taxon>Corynebacterium</taxon>
    </lineage>
</organism>
<feature type="region of interest" description="Disordered" evidence="1">
    <location>
        <begin position="400"/>
        <end position="472"/>
    </location>
</feature>
<proteinExistence type="predicted"/>
<comment type="caution">
    <text evidence="3">The sequence shown here is derived from an EMBL/GenBank/DDBJ whole genome shotgun (WGS) entry which is preliminary data.</text>
</comment>
<evidence type="ECO:0000313" key="3">
    <source>
        <dbReference type="EMBL" id="TYR20162.1"/>
    </source>
</evidence>
<feature type="transmembrane region" description="Helical" evidence="2">
    <location>
        <begin position="299"/>
        <end position="318"/>
    </location>
</feature>
<dbReference type="PANTHER" id="PTHR37814:SF1">
    <property type="entry name" value="MEMBRANE PROTEIN"/>
    <property type="match status" value="1"/>
</dbReference>
<dbReference type="EMBL" id="VSZI01000001">
    <property type="protein sequence ID" value="TYR20162.1"/>
    <property type="molecule type" value="Genomic_DNA"/>
</dbReference>
<keyword evidence="2" id="KW-0812">Transmembrane</keyword>
<feature type="transmembrane region" description="Helical" evidence="2">
    <location>
        <begin position="87"/>
        <end position="108"/>
    </location>
</feature>
<feature type="transmembrane region" description="Helical" evidence="2">
    <location>
        <begin position="185"/>
        <end position="207"/>
    </location>
</feature>
<evidence type="ECO:0000256" key="2">
    <source>
        <dbReference type="SAM" id="Phobius"/>
    </source>
</evidence>
<evidence type="ECO:0008006" key="5">
    <source>
        <dbReference type="Google" id="ProtNLM"/>
    </source>
</evidence>
<dbReference type="InterPro" id="IPR038728">
    <property type="entry name" value="YkvI-like"/>
</dbReference>
<accession>A0A5D4FWJ5</accession>
<feature type="transmembrane region" description="Helical" evidence="2">
    <location>
        <begin position="219"/>
        <end position="243"/>
    </location>
</feature>
<evidence type="ECO:0000256" key="1">
    <source>
        <dbReference type="SAM" id="MobiDB-lite"/>
    </source>
</evidence>
<dbReference type="RefSeq" id="WP_148811869.1">
    <property type="nucleotide sequence ID" value="NZ_VSZI01000001.1"/>
</dbReference>
<sequence length="472" mass="51561">MSLKNTFKIALSFVGLLVGAGFATGQEVIQYFGSFGLSALWGALLAGVLMTIAGAVILQLGSYFLAQEHRMVFRNMSHPIVSRFLDFGVTFTLFAVGFVMLAGAGSNLEQQFGWPAWVGSLIMLILVMITGLMDVDRVSSIISTVTPLIIVAVIFAFGYTLFNLPDDMAAMGQLAQGAESPISPWWLSALNYTGLALLLGLSMALVIGGANTKPREAGVGGLMGGLIYLTMLMMATFVLLANFDVVGDSSVPMLSMIDHINHPLSYVMVVIIFIMIYNTCIGMFYALGRRLTANHRDKYRPVFLGVCLVGFGVSFFGFEALMANVYPIIGWVGLLTIAVLVAWWIKSRVRIQREAKYRERATELVNKFHEGEEELSDSESRELKKIVEKSNVGNYELAEALTRESQPDVEEDDSEDSADDDAAEASVASESSADDKKGSTTEVENSTQELMDELEVDWEPGEDSDLKESKDS</sequence>
<feature type="transmembrane region" description="Helical" evidence="2">
    <location>
        <begin position="324"/>
        <end position="345"/>
    </location>
</feature>
<dbReference type="PANTHER" id="PTHR37814">
    <property type="entry name" value="CONSERVED MEMBRANE PROTEIN"/>
    <property type="match status" value="1"/>
</dbReference>
<reference evidence="3 4" key="1">
    <citation type="submission" date="2019-08" db="EMBL/GenBank/DDBJ databases">
        <title>Draft genome of C. urealyticum strain VH4248.</title>
        <authorList>
            <person name="Navas J."/>
        </authorList>
    </citation>
    <scope>NUCLEOTIDE SEQUENCE [LARGE SCALE GENOMIC DNA]</scope>
    <source>
        <strain evidence="3 4">VH4248</strain>
    </source>
</reference>
<keyword evidence="2" id="KW-1133">Transmembrane helix</keyword>
<feature type="transmembrane region" description="Helical" evidence="2">
    <location>
        <begin position="114"/>
        <end position="133"/>
    </location>
</feature>
<dbReference type="Proteomes" id="UP000324726">
    <property type="component" value="Unassembled WGS sequence"/>
</dbReference>
<feature type="transmembrane region" description="Helical" evidence="2">
    <location>
        <begin position="263"/>
        <end position="287"/>
    </location>
</feature>
<dbReference type="AlphaFoldDB" id="A0A5D4FWJ5"/>
<dbReference type="Gene3D" id="1.20.1740.10">
    <property type="entry name" value="Amino acid/polyamine transporter I"/>
    <property type="match status" value="1"/>
</dbReference>
<feature type="transmembrane region" description="Helical" evidence="2">
    <location>
        <begin position="41"/>
        <end position="66"/>
    </location>
</feature>